<dbReference type="AlphaFoldDB" id="A0A125Y364"/>
<dbReference type="RefSeq" id="WP_010672529.1">
    <property type="nucleotide sequence ID" value="NZ_AP019195.1"/>
</dbReference>
<dbReference type="OrthoDB" id="9801395at2"/>
<keyword evidence="2 3" id="KW-0378">Hydrolase</keyword>
<evidence type="ECO:0000313" key="5">
    <source>
        <dbReference type="EMBL" id="BBQ28595.1"/>
    </source>
</evidence>
<comment type="catalytic activity">
    <reaction evidence="3">
        <text>glycyl-tRNA(Ala) + H2O = tRNA(Ala) + glycine + H(+)</text>
        <dbReference type="Rhea" id="RHEA:53744"/>
        <dbReference type="Rhea" id="RHEA-COMP:9657"/>
        <dbReference type="Rhea" id="RHEA-COMP:13640"/>
        <dbReference type="ChEBI" id="CHEBI:15377"/>
        <dbReference type="ChEBI" id="CHEBI:15378"/>
        <dbReference type="ChEBI" id="CHEBI:57305"/>
        <dbReference type="ChEBI" id="CHEBI:78442"/>
        <dbReference type="ChEBI" id="CHEBI:78522"/>
    </reaction>
</comment>
<evidence type="ECO:0000313" key="6">
    <source>
        <dbReference type="EMBL" id="MDH1504011.1"/>
    </source>
</evidence>
<dbReference type="Proteomes" id="UP001160758">
    <property type="component" value="Unassembled WGS sequence"/>
</dbReference>
<dbReference type="InterPro" id="IPR023509">
    <property type="entry name" value="DTD-like_sf"/>
</dbReference>
<dbReference type="Pfam" id="PF02580">
    <property type="entry name" value="Tyr_Deacylase"/>
    <property type="match status" value="1"/>
</dbReference>
<dbReference type="EMBL" id="CP025706">
    <property type="protein sequence ID" value="AXB04842.1"/>
    <property type="molecule type" value="Genomic_DNA"/>
</dbReference>
<dbReference type="EC" id="3.1.1.96" evidence="3"/>
<comment type="domain">
    <text evidence="3">A Gly-cisPro motif from one monomer fits into the active site of the other monomer to allow specific chiral rejection of L-amino acids.</text>
</comment>
<dbReference type="InterPro" id="IPR003732">
    <property type="entry name" value="Daa-tRNA_deacyls_DTD"/>
</dbReference>
<proteinExistence type="inferred from homology"/>
<dbReference type="GO" id="GO:0051500">
    <property type="term" value="F:D-tyrosyl-tRNA(Tyr) deacylase activity"/>
    <property type="evidence" value="ECO:0007669"/>
    <property type="project" value="TreeGrafter"/>
</dbReference>
<sequence>MIALIQRVSEASVTVEGEVTGAIGQGLLVLLGVEQGDDEAKADKLLHKVSGYRIFSDENGKMNLNVSQVSGSLLVVSQFTLAADTGKGMRPSFSGGAHPADAERLYEYFVARARESGVPTETGRFAADMKVRLLNDGPVTFWLQV</sequence>
<keyword evidence="3" id="KW-0820">tRNA-binding</keyword>
<organism evidence="6 11">
    <name type="scientific">Aeromonas caviae</name>
    <name type="common">Aeromonas punctata</name>
    <dbReference type="NCBI Taxonomy" id="648"/>
    <lineage>
        <taxon>Bacteria</taxon>
        <taxon>Pseudomonadati</taxon>
        <taxon>Pseudomonadota</taxon>
        <taxon>Gammaproteobacteria</taxon>
        <taxon>Aeromonadales</taxon>
        <taxon>Aeromonadaceae</taxon>
        <taxon>Aeromonas</taxon>
    </lineage>
</organism>
<comment type="function">
    <text evidence="3">An aminoacyl-tRNA editing enzyme that deacylates mischarged D-aminoacyl-tRNAs. Also deacylates mischarged glycyl-tRNA(Ala), protecting cells against glycine mischarging by AlaRS. Acts via tRNA-based rather than protein-based catalysis; rejects L-amino acids rather than detecting D-amino acids in the active site. By recycling D-aminoacyl-tRNA to D-amino acids and free tRNA molecules, this enzyme counteracts the toxicity associated with the formation of D-aminoacyl-tRNA entities in vivo and helps enforce protein L-homochirality.</text>
</comment>
<dbReference type="EMBL" id="CP110176">
    <property type="protein sequence ID" value="UZC85025.2"/>
    <property type="molecule type" value="Genomic_DNA"/>
</dbReference>
<dbReference type="GO" id="GO:0019478">
    <property type="term" value="P:D-amino acid catabolic process"/>
    <property type="evidence" value="ECO:0007669"/>
    <property type="project" value="UniProtKB-UniRule"/>
</dbReference>
<name>A0A125Y364_AERCA</name>
<dbReference type="PANTHER" id="PTHR10472">
    <property type="entry name" value="D-TYROSYL-TRNA TYR DEACYLASE"/>
    <property type="match status" value="1"/>
</dbReference>
<evidence type="ECO:0000256" key="2">
    <source>
        <dbReference type="ARBA" id="ARBA00022801"/>
    </source>
</evidence>
<gene>
    <name evidence="3 6" type="primary">dtd</name>
    <name evidence="4" type="ORF">C1C91_07290</name>
    <name evidence="8" type="ORF">JC965_02155</name>
    <name evidence="7" type="ORF">N5I07_00945</name>
    <name evidence="6" type="ORF">N5I20_02895</name>
    <name evidence="9" type="ORF">OJY61_14380</name>
    <name evidence="5" type="ORF">WP2W18E01_01770</name>
</gene>
<dbReference type="GO" id="GO:0005737">
    <property type="term" value="C:cytoplasm"/>
    <property type="evidence" value="ECO:0007669"/>
    <property type="project" value="UniProtKB-SubCell"/>
</dbReference>
<dbReference type="EMBL" id="JAOCIZ010000007">
    <property type="protein sequence ID" value="MDH1504011.1"/>
    <property type="molecule type" value="Genomic_DNA"/>
</dbReference>
<reference evidence="6" key="4">
    <citation type="submission" date="2022-09" db="EMBL/GenBank/DDBJ databases">
        <title>Intensive care unit water sources are persistently colonized with multi-drug resistant bacteria and are the site of extensive horizontal gene transfer of antibiotic resistance genes.</title>
        <authorList>
            <person name="Diorio-Toth L."/>
        </authorList>
    </citation>
    <scope>NUCLEOTIDE SEQUENCE</scope>
    <source>
        <strain evidence="6">GD03710</strain>
        <strain evidence="7">GD03796</strain>
    </source>
</reference>
<dbReference type="SUPFAM" id="SSF69500">
    <property type="entry name" value="DTD-like"/>
    <property type="match status" value="1"/>
</dbReference>
<evidence type="ECO:0000313" key="9">
    <source>
        <dbReference type="EMBL" id="UZC85025.2"/>
    </source>
</evidence>
<dbReference type="GO" id="GO:0106026">
    <property type="term" value="F:Gly-tRNA(Ala) deacylase activity"/>
    <property type="evidence" value="ECO:0007669"/>
    <property type="project" value="UniProtKB-UniRule"/>
</dbReference>
<evidence type="ECO:0000313" key="4">
    <source>
        <dbReference type="EMBL" id="AXB04842.1"/>
    </source>
</evidence>
<dbReference type="GO" id="GO:0000049">
    <property type="term" value="F:tRNA binding"/>
    <property type="evidence" value="ECO:0007669"/>
    <property type="project" value="UniProtKB-UniRule"/>
</dbReference>
<dbReference type="GeneID" id="48824308"/>
<dbReference type="HAMAP" id="MF_00518">
    <property type="entry name" value="Deacylase_Dtd"/>
    <property type="match status" value="1"/>
</dbReference>
<dbReference type="EMBL" id="JAOCFT010000001">
    <property type="protein sequence ID" value="MDH1896189.1"/>
    <property type="molecule type" value="Genomic_DNA"/>
</dbReference>
<dbReference type="Proteomes" id="UP001161704">
    <property type="component" value="Unassembled WGS sequence"/>
</dbReference>
<dbReference type="EMBL" id="CP065937">
    <property type="protein sequence ID" value="QQA61364.1"/>
    <property type="molecule type" value="Genomic_DNA"/>
</dbReference>
<reference evidence="5 10" key="2">
    <citation type="submission" date="2019-12" db="EMBL/GenBank/DDBJ databases">
        <title>complete genome sequences of Aeromonas caviae str. WP2-W18-ESBL-01 isolated from wastewater treatment plant effluent.</title>
        <authorList>
            <person name="Sekizuka T."/>
            <person name="Itokawa K."/>
            <person name="Yatsu K."/>
            <person name="Inamine Y."/>
            <person name="Kuroda M."/>
        </authorList>
    </citation>
    <scope>NUCLEOTIDE SEQUENCE [LARGE SCALE GENOMIC DNA]</scope>
    <source>
        <strain evidence="5 10">WP2-W18-ESBL-01</strain>
    </source>
</reference>
<evidence type="ECO:0000313" key="8">
    <source>
        <dbReference type="EMBL" id="QQA61364.1"/>
    </source>
</evidence>
<comment type="subcellular location">
    <subcellularLocation>
        <location evidence="3">Cytoplasm</location>
    </subcellularLocation>
</comment>
<reference evidence="8" key="3">
    <citation type="submission" date="2020-12" db="EMBL/GenBank/DDBJ databases">
        <title>GES Beta-lactamases isolated from hospital effluents in Brazil.</title>
        <authorList>
            <person name="Conte D."/>
            <person name="Mesa D."/>
            <person name="Palmeiro J.K."/>
            <person name="Dalla-Costa L.M."/>
        </authorList>
    </citation>
    <scope>NUCLEOTIDE SEQUENCE [LARGE SCALE GENOMIC DNA]</scope>
    <source>
        <strain evidence="8">Aero21</strain>
    </source>
</reference>
<dbReference type="Proteomes" id="UP000266778">
    <property type="component" value="Chromosome"/>
</dbReference>
<evidence type="ECO:0000313" key="7">
    <source>
        <dbReference type="EMBL" id="MDH1896189.1"/>
    </source>
</evidence>
<accession>A0A125Y364</accession>
<comment type="catalytic activity">
    <reaction evidence="3">
        <text>a D-aminoacyl-tRNA + H2O = a tRNA + a D-alpha-amino acid + H(+)</text>
        <dbReference type="Rhea" id="RHEA:13953"/>
        <dbReference type="Rhea" id="RHEA-COMP:10123"/>
        <dbReference type="Rhea" id="RHEA-COMP:10124"/>
        <dbReference type="ChEBI" id="CHEBI:15377"/>
        <dbReference type="ChEBI" id="CHEBI:15378"/>
        <dbReference type="ChEBI" id="CHEBI:59871"/>
        <dbReference type="ChEBI" id="CHEBI:78442"/>
        <dbReference type="ChEBI" id="CHEBI:79333"/>
        <dbReference type="EC" id="3.1.1.96"/>
    </reaction>
</comment>
<dbReference type="Proteomes" id="UP000515756">
    <property type="component" value="Chromosome"/>
</dbReference>
<dbReference type="FunFam" id="3.50.80.10:FF:000001">
    <property type="entry name" value="D-aminoacyl-tRNA deacylase"/>
    <property type="match status" value="1"/>
</dbReference>
<dbReference type="Proteomes" id="UP001163285">
    <property type="component" value="Chromosome"/>
</dbReference>
<dbReference type="GO" id="GO:0043908">
    <property type="term" value="F:Ser(Gly)-tRNA(Ala) hydrolase activity"/>
    <property type="evidence" value="ECO:0007669"/>
    <property type="project" value="UniProtKB-UniRule"/>
</dbReference>
<keyword evidence="3" id="KW-0963">Cytoplasm</keyword>
<dbReference type="KEGG" id="acav:VI35_20040"/>
<dbReference type="CDD" id="cd00563">
    <property type="entry name" value="Dtyr_deacylase"/>
    <property type="match status" value="1"/>
</dbReference>
<reference evidence="9" key="5">
    <citation type="submission" date="2023-04" db="EMBL/GenBank/DDBJ databases">
        <title>Whole Genome Sequence of Multi-drug resistant Aeromonas caviae as a gut pathogen in newborn.</title>
        <authorList>
            <person name="Jadhav S.V."/>
            <person name="Saroj S.D."/>
            <person name="Saha U.B."/>
            <person name="Sen S."/>
            <person name="Kher A."/>
        </authorList>
    </citation>
    <scope>NUCLEOTIDE SEQUENCE</scope>
    <source>
        <strain evidence="9">SVJ23</strain>
    </source>
</reference>
<dbReference type="EC" id="3.1.1.-" evidence="3"/>
<keyword evidence="3" id="KW-0694">RNA-binding</keyword>
<evidence type="ECO:0000313" key="10">
    <source>
        <dbReference type="Proteomes" id="UP000515756"/>
    </source>
</evidence>
<dbReference type="Gene3D" id="3.50.80.10">
    <property type="entry name" value="D-tyrosyl-tRNA(Tyr) deacylase"/>
    <property type="match status" value="1"/>
</dbReference>
<dbReference type="NCBIfam" id="TIGR00256">
    <property type="entry name" value="D-aminoacyl-tRNA deacylase"/>
    <property type="match status" value="1"/>
</dbReference>
<feature type="short sequence motif" description="Gly-cisPro motif, important for rejection of L-amino acids" evidence="3">
    <location>
        <begin position="137"/>
        <end position="138"/>
    </location>
</feature>
<comment type="similarity">
    <text evidence="1 3">Belongs to the DTD family.</text>
</comment>
<evidence type="ECO:0000313" key="11">
    <source>
        <dbReference type="Proteomes" id="UP001161704"/>
    </source>
</evidence>
<comment type="subunit">
    <text evidence="3">Homodimer.</text>
</comment>
<dbReference type="PANTHER" id="PTHR10472:SF5">
    <property type="entry name" value="D-AMINOACYL-TRNA DEACYLASE 1"/>
    <property type="match status" value="1"/>
</dbReference>
<protein>
    <recommendedName>
        <fullName evidence="3">D-aminoacyl-tRNA deacylase</fullName>
        <shortName evidence="3">DTD</shortName>
        <ecNumber evidence="3">3.1.1.96</ecNumber>
    </recommendedName>
    <alternativeName>
        <fullName evidence="3">Gly-tRNA(Ala) deacylase</fullName>
        <ecNumber evidence="3">3.1.1.-</ecNumber>
    </alternativeName>
</protein>
<dbReference type="EMBL" id="AP021927">
    <property type="protein sequence ID" value="BBQ28595.1"/>
    <property type="molecule type" value="Genomic_DNA"/>
</dbReference>
<evidence type="ECO:0000256" key="1">
    <source>
        <dbReference type="ARBA" id="ARBA00009673"/>
    </source>
</evidence>
<evidence type="ECO:0000256" key="3">
    <source>
        <dbReference type="HAMAP-Rule" id="MF_00518"/>
    </source>
</evidence>
<reference evidence="4" key="1">
    <citation type="journal article" date="2019" name="J Environ">
        <title>Genetic characterization and potential molecular dissemination mechanism of tet (31) gene in Aeromonas caviae from an oxytetracycline wastewater treatment system.</title>
        <authorList>
            <person name="Shi Y."/>
            <person name="Tian Z."/>
            <person name="Leclercq S.O."/>
            <person name="Zhang H."/>
            <person name="Yang M."/>
            <person name="Zhang Y."/>
        </authorList>
    </citation>
    <scope>NUCLEOTIDE SEQUENCE</scope>
    <source>
        <strain evidence="4">T25-39</strain>
    </source>
</reference>